<keyword evidence="7" id="KW-0479">Metal-binding</keyword>
<dbReference type="OMA" id="CAVSTFN"/>
<evidence type="ECO:0000259" key="16">
    <source>
        <dbReference type="PROSITE" id="PS50089"/>
    </source>
</evidence>
<dbReference type="PROSITE" id="PS50089">
    <property type="entry name" value="ZF_RING_2"/>
    <property type="match status" value="1"/>
</dbReference>
<dbReference type="SUPFAM" id="SSF57850">
    <property type="entry name" value="RING/U-box"/>
    <property type="match status" value="1"/>
</dbReference>
<evidence type="ECO:0000256" key="3">
    <source>
        <dbReference type="ARBA" id="ARBA00004906"/>
    </source>
</evidence>
<reference evidence="18" key="2">
    <citation type="submission" date="2015-02" db="EMBL/GenBank/DDBJ databases">
        <authorList>
            <person name="Chooi Y.-H."/>
        </authorList>
    </citation>
    <scope>NUCLEOTIDE SEQUENCE</scope>
    <source>
        <tissue evidence="18">Seedling</tissue>
    </source>
</reference>
<dbReference type="GO" id="GO:0016567">
    <property type="term" value="P:protein ubiquitination"/>
    <property type="evidence" value="ECO:0007669"/>
    <property type="project" value="TreeGrafter"/>
</dbReference>
<dbReference type="Proteomes" id="UP000743370">
    <property type="component" value="Unassembled WGS sequence"/>
</dbReference>
<evidence type="ECO:0000256" key="14">
    <source>
        <dbReference type="SAM" id="MobiDB-lite"/>
    </source>
</evidence>
<proteinExistence type="predicted"/>
<evidence type="ECO:0000256" key="11">
    <source>
        <dbReference type="ARBA" id="ARBA00022989"/>
    </source>
</evidence>
<feature type="compositionally biased region" description="Low complexity" evidence="14">
    <location>
        <begin position="160"/>
        <end position="175"/>
    </location>
</feature>
<evidence type="ECO:0000313" key="18">
    <source>
        <dbReference type="EMBL" id="KOM44730.1"/>
    </source>
</evidence>
<feature type="transmembrane region" description="Helical" evidence="15">
    <location>
        <begin position="255"/>
        <end position="275"/>
    </location>
</feature>
<feature type="transmembrane region" description="Helical" evidence="15">
    <location>
        <begin position="231"/>
        <end position="250"/>
    </location>
</feature>
<dbReference type="GO" id="GO:0006511">
    <property type="term" value="P:ubiquitin-dependent protein catabolic process"/>
    <property type="evidence" value="ECO:0007669"/>
    <property type="project" value="TreeGrafter"/>
</dbReference>
<comment type="subcellular location">
    <subcellularLocation>
        <location evidence="2">Membrane</location>
        <topology evidence="2">Multi-pass membrane protein</topology>
    </subcellularLocation>
</comment>
<sequence>MPTTRSPSPSSEDIVDSTPLLANSGGSSEELTTGRRFARRQRLRQAARFLRQASGRRMMREPSMLVREAAAEQLEERQSDWAYSKPVVVLDIVWNFAFVVVAGAVLVLSAREAPGMPLRLWILGYAMQCVLHMVCVCVEYRRRRRNQRDTASVSAQDRVGSSSENLSSSSREGSASGSAQYVSLGQLDEEGTSVAKHLESANTMFSFVWWIIGFYWVSAGGQELAQDSPQLYWLCIIFLGFDVFFVVFCVALACIIGIAVCCCLPCIIALLYAVADQEGASKEDIEQLSKFKFRRIQSNEKLTGTIQGPVGGIMTECHPESRMEHVLAEEDAECCICLSSYDDGVELRELPCGHHFHCVCVDKWLYINATCPLCKYNILKSSNLSQEEV</sequence>
<dbReference type="Pfam" id="PF13639">
    <property type="entry name" value="zf-RING_2"/>
    <property type="match status" value="1"/>
</dbReference>
<comment type="pathway">
    <text evidence="3">Protein modification; protein ubiquitination.</text>
</comment>
<evidence type="ECO:0000256" key="4">
    <source>
        <dbReference type="ARBA" id="ARBA00012483"/>
    </source>
</evidence>
<keyword evidence="6 15" id="KW-0812">Transmembrane</keyword>
<feature type="domain" description="RING-type" evidence="16">
    <location>
        <begin position="334"/>
        <end position="375"/>
    </location>
</feature>
<gene>
    <name evidence="17" type="ORF">HKW66_Vig0161500</name>
    <name evidence="18" type="ORF">LR48_Vigan06g003600</name>
</gene>
<keyword evidence="5" id="KW-0808">Transferase</keyword>
<feature type="transmembrane region" description="Helical" evidence="15">
    <location>
        <begin position="120"/>
        <end position="138"/>
    </location>
</feature>
<evidence type="ECO:0000256" key="7">
    <source>
        <dbReference type="ARBA" id="ARBA00022723"/>
    </source>
</evidence>
<protein>
    <recommendedName>
        <fullName evidence="4">RING-type E3 ubiquitin transferase</fullName>
        <ecNumber evidence="4">2.3.2.27</ecNumber>
    </recommendedName>
</protein>
<keyword evidence="9" id="KW-0833">Ubl conjugation pathway</keyword>
<feature type="compositionally biased region" description="Polar residues" evidence="14">
    <location>
        <begin position="20"/>
        <end position="31"/>
    </location>
</feature>
<dbReference type="SMART" id="SM00184">
    <property type="entry name" value="RING"/>
    <property type="match status" value="1"/>
</dbReference>
<evidence type="ECO:0000256" key="2">
    <source>
        <dbReference type="ARBA" id="ARBA00004141"/>
    </source>
</evidence>
<dbReference type="Gramene" id="KOM44730">
    <property type="protein sequence ID" value="KOM44730"/>
    <property type="gene ID" value="LR48_Vigan06g003600"/>
</dbReference>
<evidence type="ECO:0000256" key="13">
    <source>
        <dbReference type="PROSITE-ProRule" id="PRU00175"/>
    </source>
</evidence>
<evidence type="ECO:0000256" key="1">
    <source>
        <dbReference type="ARBA" id="ARBA00000900"/>
    </source>
</evidence>
<dbReference type="KEGG" id="var:108336122"/>
<evidence type="ECO:0000256" key="8">
    <source>
        <dbReference type="ARBA" id="ARBA00022771"/>
    </source>
</evidence>
<dbReference type="GO" id="GO:0000325">
    <property type="term" value="C:plant-type vacuole"/>
    <property type="evidence" value="ECO:0007669"/>
    <property type="project" value="TreeGrafter"/>
</dbReference>
<evidence type="ECO:0000256" key="12">
    <source>
        <dbReference type="ARBA" id="ARBA00023136"/>
    </source>
</evidence>
<feature type="region of interest" description="Disordered" evidence="14">
    <location>
        <begin position="1"/>
        <end position="34"/>
    </location>
</feature>
<dbReference type="STRING" id="3914.A0A0L9UP98"/>
<dbReference type="AlphaFoldDB" id="A0A0L9UP98"/>
<dbReference type="InterPro" id="IPR001841">
    <property type="entry name" value="Znf_RING"/>
</dbReference>
<dbReference type="Gene3D" id="3.30.40.10">
    <property type="entry name" value="Zinc/RING finger domain, C3HC4 (zinc finger)"/>
    <property type="match status" value="1"/>
</dbReference>
<evidence type="ECO:0000313" key="19">
    <source>
        <dbReference type="Proteomes" id="UP000053144"/>
    </source>
</evidence>
<evidence type="ECO:0000256" key="6">
    <source>
        <dbReference type="ARBA" id="ARBA00022692"/>
    </source>
</evidence>
<accession>A0A0L9UP98</accession>
<dbReference type="EMBL" id="JABFOF010000010">
    <property type="protein sequence ID" value="KAG2375696.1"/>
    <property type="molecule type" value="Genomic_DNA"/>
</dbReference>
<keyword evidence="8 13" id="KW-0863">Zinc-finger</keyword>
<dbReference type="FunFam" id="3.30.40.10:FF:000217">
    <property type="entry name" value="E3 ubiquitin-protein ligase At1g12760"/>
    <property type="match status" value="1"/>
</dbReference>
<dbReference type="EMBL" id="CM003376">
    <property type="protein sequence ID" value="KOM44730.1"/>
    <property type="molecule type" value="Genomic_DNA"/>
</dbReference>
<dbReference type="InterPro" id="IPR013083">
    <property type="entry name" value="Znf_RING/FYVE/PHD"/>
</dbReference>
<dbReference type="GO" id="GO:0016020">
    <property type="term" value="C:membrane"/>
    <property type="evidence" value="ECO:0007669"/>
    <property type="project" value="UniProtKB-SubCell"/>
</dbReference>
<keyword evidence="11 15" id="KW-1133">Transmembrane helix</keyword>
<dbReference type="PANTHER" id="PTHR45977">
    <property type="entry name" value="TARGET OF ERK KINASE MPK-1"/>
    <property type="match status" value="1"/>
</dbReference>
<dbReference type="EC" id="2.3.2.27" evidence="4"/>
<dbReference type="PANTHER" id="PTHR45977:SF28">
    <property type="entry name" value="OS02G0674700 PROTEIN"/>
    <property type="match status" value="1"/>
</dbReference>
<dbReference type="OrthoDB" id="8062037at2759"/>
<evidence type="ECO:0000256" key="15">
    <source>
        <dbReference type="SAM" id="Phobius"/>
    </source>
</evidence>
<keyword evidence="12 15" id="KW-0472">Membrane</keyword>
<feature type="region of interest" description="Disordered" evidence="14">
    <location>
        <begin position="149"/>
        <end position="175"/>
    </location>
</feature>
<feature type="transmembrane region" description="Helical" evidence="15">
    <location>
        <begin position="87"/>
        <end position="108"/>
    </location>
</feature>
<evidence type="ECO:0000256" key="9">
    <source>
        <dbReference type="ARBA" id="ARBA00022786"/>
    </source>
</evidence>
<feature type="compositionally biased region" description="Polar residues" evidence="14">
    <location>
        <begin position="1"/>
        <end position="11"/>
    </location>
</feature>
<evidence type="ECO:0000313" key="17">
    <source>
        <dbReference type="EMBL" id="KAG2375696.1"/>
    </source>
</evidence>
<dbReference type="GO" id="GO:0008270">
    <property type="term" value="F:zinc ion binding"/>
    <property type="evidence" value="ECO:0007669"/>
    <property type="project" value="UniProtKB-KW"/>
</dbReference>
<reference evidence="17 20" key="3">
    <citation type="submission" date="2020-05" db="EMBL/GenBank/DDBJ databases">
        <title>Vigna angularis (adzuki bean) Var. LongXiaoDou No. 4 denovo assembly.</title>
        <authorList>
            <person name="Xiang H."/>
        </authorList>
    </citation>
    <scope>NUCLEOTIDE SEQUENCE [LARGE SCALE GENOMIC DNA]</scope>
    <source>
        <tissue evidence="17">Leaf</tissue>
    </source>
</reference>
<reference evidence="19" key="1">
    <citation type="journal article" date="2015" name="Proc. Natl. Acad. Sci. U.S.A.">
        <title>Genome sequencing of adzuki bean (Vigna angularis) provides insight into high starch and low fat accumulation and domestication.</title>
        <authorList>
            <person name="Yang K."/>
            <person name="Tian Z."/>
            <person name="Chen C."/>
            <person name="Luo L."/>
            <person name="Zhao B."/>
            <person name="Wang Z."/>
            <person name="Yu L."/>
            <person name="Li Y."/>
            <person name="Sun Y."/>
            <person name="Li W."/>
            <person name="Chen Y."/>
            <person name="Li Y."/>
            <person name="Zhang Y."/>
            <person name="Ai D."/>
            <person name="Zhao J."/>
            <person name="Shang C."/>
            <person name="Ma Y."/>
            <person name="Wu B."/>
            <person name="Wang M."/>
            <person name="Gao L."/>
            <person name="Sun D."/>
            <person name="Zhang P."/>
            <person name="Guo F."/>
            <person name="Wang W."/>
            <person name="Li Y."/>
            <person name="Wang J."/>
            <person name="Varshney R.K."/>
            <person name="Wang J."/>
            <person name="Ling H.Q."/>
            <person name="Wan P."/>
        </authorList>
    </citation>
    <scope>NUCLEOTIDE SEQUENCE</scope>
    <source>
        <strain evidence="19">cv. Jingnong 6</strain>
    </source>
</reference>
<evidence type="ECO:0000256" key="5">
    <source>
        <dbReference type="ARBA" id="ARBA00022679"/>
    </source>
</evidence>
<evidence type="ECO:0000313" key="20">
    <source>
        <dbReference type="Proteomes" id="UP000743370"/>
    </source>
</evidence>
<organism evidence="18 19">
    <name type="scientific">Phaseolus angularis</name>
    <name type="common">Azuki bean</name>
    <name type="synonym">Vigna angularis</name>
    <dbReference type="NCBI Taxonomy" id="3914"/>
    <lineage>
        <taxon>Eukaryota</taxon>
        <taxon>Viridiplantae</taxon>
        <taxon>Streptophyta</taxon>
        <taxon>Embryophyta</taxon>
        <taxon>Tracheophyta</taxon>
        <taxon>Spermatophyta</taxon>
        <taxon>Magnoliopsida</taxon>
        <taxon>eudicotyledons</taxon>
        <taxon>Gunneridae</taxon>
        <taxon>Pentapetalae</taxon>
        <taxon>rosids</taxon>
        <taxon>fabids</taxon>
        <taxon>Fabales</taxon>
        <taxon>Fabaceae</taxon>
        <taxon>Papilionoideae</taxon>
        <taxon>50 kb inversion clade</taxon>
        <taxon>NPAAA clade</taxon>
        <taxon>indigoferoid/millettioid clade</taxon>
        <taxon>Phaseoleae</taxon>
        <taxon>Vigna</taxon>
    </lineage>
</organism>
<evidence type="ECO:0000256" key="10">
    <source>
        <dbReference type="ARBA" id="ARBA00022833"/>
    </source>
</evidence>
<name>A0A0L9UP98_PHAAN</name>
<dbReference type="Proteomes" id="UP000053144">
    <property type="component" value="Chromosome 6"/>
</dbReference>
<comment type="catalytic activity">
    <reaction evidence="1">
        <text>S-ubiquitinyl-[E2 ubiquitin-conjugating enzyme]-L-cysteine + [acceptor protein]-L-lysine = [E2 ubiquitin-conjugating enzyme]-L-cysteine + N(6)-ubiquitinyl-[acceptor protein]-L-lysine.</text>
        <dbReference type="EC" id="2.3.2.27"/>
    </reaction>
</comment>
<feature type="transmembrane region" description="Helical" evidence="15">
    <location>
        <begin position="201"/>
        <end position="219"/>
    </location>
</feature>
<keyword evidence="10" id="KW-0862">Zinc</keyword>
<dbReference type="GO" id="GO:0061630">
    <property type="term" value="F:ubiquitin protein ligase activity"/>
    <property type="evidence" value="ECO:0007669"/>
    <property type="project" value="UniProtKB-EC"/>
</dbReference>